<accession>A0ABT9QNH2</accession>
<evidence type="ECO:0000313" key="2">
    <source>
        <dbReference type="Proteomes" id="UP001225356"/>
    </source>
</evidence>
<evidence type="ECO:0000313" key="1">
    <source>
        <dbReference type="EMBL" id="MDP9848306.1"/>
    </source>
</evidence>
<dbReference type="Proteomes" id="UP001225356">
    <property type="component" value="Unassembled WGS sequence"/>
</dbReference>
<dbReference type="EMBL" id="JAUSQU010000001">
    <property type="protein sequence ID" value="MDP9848306.1"/>
    <property type="molecule type" value="Genomic_DNA"/>
</dbReference>
<proteinExistence type="predicted"/>
<comment type="caution">
    <text evidence="1">The sequence shown here is derived from an EMBL/GenBank/DDBJ whole genome shotgun (WGS) entry which is preliminary data.</text>
</comment>
<reference evidence="1 2" key="1">
    <citation type="submission" date="2023-07" db="EMBL/GenBank/DDBJ databases">
        <title>Sequencing the genomes of 1000 actinobacteria strains.</title>
        <authorList>
            <person name="Klenk H.-P."/>
        </authorList>
    </citation>
    <scope>NUCLEOTIDE SEQUENCE [LARGE SCALE GENOMIC DNA]</scope>
    <source>
        <strain evidence="1 2">DSM 46740</strain>
    </source>
</reference>
<name>A0ABT9QNH2_9ACTN</name>
<sequence length="41" mass="4435">MTKDPEGCPGFFLSTYQGSHGVSASKIRLFATSSWPSTHFA</sequence>
<keyword evidence="2" id="KW-1185">Reference proteome</keyword>
<protein>
    <submittedName>
        <fullName evidence="1">Uncharacterized protein</fullName>
    </submittedName>
</protein>
<organism evidence="1 2">
    <name type="scientific">Streptosporangium lutulentum</name>
    <dbReference type="NCBI Taxonomy" id="1461250"/>
    <lineage>
        <taxon>Bacteria</taxon>
        <taxon>Bacillati</taxon>
        <taxon>Actinomycetota</taxon>
        <taxon>Actinomycetes</taxon>
        <taxon>Streptosporangiales</taxon>
        <taxon>Streptosporangiaceae</taxon>
        <taxon>Streptosporangium</taxon>
    </lineage>
</organism>
<gene>
    <name evidence="1" type="ORF">J2853_007517</name>
</gene>